<dbReference type="GeneID" id="67018985"/>
<name>A0A8J2MWC5_9PLEO</name>
<dbReference type="RefSeq" id="XP_043164232.1">
    <property type="nucleotide sequence ID" value="XM_043308297.1"/>
</dbReference>
<gene>
    <name evidence="2" type="ORF">ALTATR162_LOCUS703</name>
</gene>
<evidence type="ECO:0000313" key="3">
    <source>
        <dbReference type="Proteomes" id="UP000676310"/>
    </source>
</evidence>
<dbReference type="EMBL" id="CAJRGZ010000015">
    <property type="protein sequence ID" value="CAG5140414.1"/>
    <property type="molecule type" value="Genomic_DNA"/>
</dbReference>
<feature type="compositionally biased region" description="Polar residues" evidence="1">
    <location>
        <begin position="1086"/>
        <end position="1097"/>
    </location>
</feature>
<feature type="region of interest" description="Disordered" evidence="1">
    <location>
        <begin position="796"/>
        <end position="878"/>
    </location>
</feature>
<keyword evidence="3" id="KW-1185">Reference proteome</keyword>
<dbReference type="Proteomes" id="UP000676310">
    <property type="component" value="Unassembled WGS sequence"/>
</dbReference>
<dbReference type="OrthoDB" id="3683903at2759"/>
<feature type="compositionally biased region" description="Basic and acidic residues" evidence="1">
    <location>
        <begin position="18"/>
        <end position="33"/>
    </location>
</feature>
<feature type="region of interest" description="Disordered" evidence="1">
    <location>
        <begin position="1302"/>
        <end position="1330"/>
    </location>
</feature>
<feature type="compositionally biased region" description="Low complexity" evidence="1">
    <location>
        <begin position="809"/>
        <end position="818"/>
    </location>
</feature>
<accession>A0A8J2MWC5</accession>
<feature type="compositionally biased region" description="Polar residues" evidence="1">
    <location>
        <begin position="854"/>
        <end position="878"/>
    </location>
</feature>
<evidence type="ECO:0000256" key="1">
    <source>
        <dbReference type="SAM" id="MobiDB-lite"/>
    </source>
</evidence>
<comment type="caution">
    <text evidence="2">The sequence shown here is derived from an EMBL/GenBank/DDBJ whole genome shotgun (WGS) entry which is preliminary data.</text>
</comment>
<feature type="region of interest" description="Disordered" evidence="1">
    <location>
        <begin position="416"/>
        <end position="455"/>
    </location>
</feature>
<feature type="region of interest" description="Disordered" evidence="1">
    <location>
        <begin position="1086"/>
        <end position="1110"/>
    </location>
</feature>
<feature type="compositionally biased region" description="Acidic residues" evidence="1">
    <location>
        <begin position="1317"/>
        <end position="1330"/>
    </location>
</feature>
<sequence length="1546" mass="172769">MGPPDVEMTAGPPNTDTTRQRSMTEEEKSASEKAIKDLTSKLAYFRTRSSPNDTIVRREPEGFAEQWVSDIWRQLVRNSNNNICNFEDAISSALQELDQLDDEWNKARMGEDGKEWTGAQLFAFQIDKLNDKMLPITYRPQSISASANDDQAYPGSDTGLHNPAADAVEAMLDADQPHKDLTPEQRRRRSNRRALREHILDICKLLKPVDQTMNLDAVALAADWEKRLWDTSSKHSDGTATYNEDFEAADEDLQEWKTYWDSTEGDCSGNRTGRQFFVEHVQKFHANEPRHTTYTGSLDKLSASTVSATTSFEDKERQNLRNVLAEQLENMRALLPPSHNLSNFHIAQVVRTWESQNWTAACQQGFDINEHVEHTEAECEELGIWAEYRDDYPDEDLDMTGEARFSEFIRERLGSEVSATPTQHGEGQETHYSGDDSYINENDSDIGSEDEYDDEDMGYTSKKAYLKASVEEHLCHYAESSDAIIDRWDEKLRLQARWESGGFDEYKEVLNDDLDTVDTCRDSWNMVIPGNGKTGHELFSELVEDCSEKAIARLRERVEHKEKMCEHEHLLNSEKFNGALNVEDRKRREYRSTIRNSINDAKEVMDDAHELSDIQVTELAARWETQIWTDHPEFRTYLIAMDNFESDLMDWTQNWHSVLDNGKTGEQNFIEYIQQNPDRQVLQCELRRVLDSISSTLSPGDPLAGFFTQTVPEIRESSVWSLTEESMVEHVRTIQEECEQLNQWHTHWTNVCDRDLTGEQMFRQYYSELFGVSHLPDRTLEDHGLDSQTVAELFDLAGGNDTPSDRSASDAGSSGLSDEFLESNSQELVSPRFPKSYDSSEDDDTDGSLGSAAQDRSGNQSAAFDMPTGSSSVPSSDIQITKPAQTHPVIAFHETLASSNRLQVGNTFSTVGITAAIGTPPHGLPTIPIPGHNTVHVEEDMAMDGLAYHPLSKEVEMLDRNADLPAQKEAVDMTPVGRFTADFATSTEYAEMAGSDVSETLDDNGKPSDPSATIATGNVFGFFSPYATSSHFSPAPQLFNGPALTAKNESIPSGTMFILEGLSFQEKTTTVSATSINSATRESVVPQITSQASTPSRQFVEEQPGEPLTTPAKAVSKTVFANSPPKEGEEDGKGGLAKKRRFTESETVLVAPAVVTASQVASKFTFRPPKGGFLPILPSGFDAGSWRGGFDFKPPVDDDKADTTFSSGEVGSILKTTEVQKPEVYGPVDGVGADEGHDVLGSAAAGIDVDVASIPEDTKQESLAAEDESSNTSDALDVMDRLEARMSSLNSQCVRIDAMNTEADEHERTEALQGNIEDAEENSEDDFEDESEDCSGQIKELASTINTCSTYWLDANSGNNAPSAFIKIAEDFQIIMENITSEAYIDITTHFHPDYDYRLERFLEQYRSDVGMMSEYESLSQLPGAPDIWRNEANKRRKARDSKLEFIVNEISIMQNLYQAYYSALVTLRVHIDCEALEKMANETLICFHAKIVRASDDFGLQYMETFQKPSDPLDCVGCTKDAQETSVYTKQRKAPPISTADDEEW</sequence>
<evidence type="ECO:0000313" key="2">
    <source>
        <dbReference type="EMBL" id="CAG5140414.1"/>
    </source>
</evidence>
<feature type="compositionally biased region" description="Acidic residues" evidence="1">
    <location>
        <begin position="442"/>
        <end position="455"/>
    </location>
</feature>
<feature type="region of interest" description="Disordered" evidence="1">
    <location>
        <begin position="1"/>
        <end position="33"/>
    </location>
</feature>
<protein>
    <submittedName>
        <fullName evidence="2">Uncharacterized protein</fullName>
    </submittedName>
</protein>
<organism evidence="2 3">
    <name type="scientific">Alternaria atra</name>
    <dbReference type="NCBI Taxonomy" id="119953"/>
    <lineage>
        <taxon>Eukaryota</taxon>
        <taxon>Fungi</taxon>
        <taxon>Dikarya</taxon>
        <taxon>Ascomycota</taxon>
        <taxon>Pezizomycotina</taxon>
        <taxon>Dothideomycetes</taxon>
        <taxon>Pleosporomycetidae</taxon>
        <taxon>Pleosporales</taxon>
        <taxon>Pleosporineae</taxon>
        <taxon>Pleosporaceae</taxon>
        <taxon>Alternaria</taxon>
        <taxon>Alternaria sect. Ulocladioides</taxon>
    </lineage>
</organism>
<reference evidence="2" key="1">
    <citation type="submission" date="2021-05" db="EMBL/GenBank/DDBJ databases">
        <authorList>
            <person name="Stam R."/>
        </authorList>
    </citation>
    <scope>NUCLEOTIDE SEQUENCE</scope>
    <source>
        <strain evidence="2">CS162</strain>
    </source>
</reference>
<proteinExistence type="predicted"/>